<dbReference type="Gene3D" id="2.70.98.70">
    <property type="match status" value="1"/>
</dbReference>
<dbReference type="PANTHER" id="PTHR38045:SF1">
    <property type="entry name" value="HEPARINASE II_III-LIKE PROTEIN"/>
    <property type="match status" value="1"/>
</dbReference>
<accession>A0A1T2X8Z8</accession>
<dbReference type="RefSeq" id="WP_078500650.1">
    <property type="nucleotide sequence ID" value="NZ_MSZX01000007.1"/>
</dbReference>
<dbReference type="STRING" id="1324314.BVG16_19275"/>
<dbReference type="PANTHER" id="PTHR38045">
    <property type="entry name" value="CHROMOSOME 1, WHOLE GENOME SHOTGUN SEQUENCE"/>
    <property type="match status" value="1"/>
</dbReference>
<dbReference type="InterPro" id="IPR008929">
    <property type="entry name" value="Chondroitin_lyas"/>
</dbReference>
<dbReference type="AlphaFoldDB" id="A0A1T2X8Z8"/>
<organism evidence="1 2">
    <name type="scientific">Paenibacillus selenitireducens</name>
    <dbReference type="NCBI Taxonomy" id="1324314"/>
    <lineage>
        <taxon>Bacteria</taxon>
        <taxon>Bacillati</taxon>
        <taxon>Bacillota</taxon>
        <taxon>Bacilli</taxon>
        <taxon>Bacillales</taxon>
        <taxon>Paenibacillaceae</taxon>
        <taxon>Paenibacillus</taxon>
    </lineage>
</organism>
<name>A0A1T2X8Z8_9BACL</name>
<dbReference type="OrthoDB" id="9793856at2"/>
<gene>
    <name evidence="1" type="ORF">BVG16_19275</name>
</gene>
<protein>
    <recommendedName>
        <fullName evidence="3">Heparinase</fullName>
    </recommendedName>
</protein>
<proteinExistence type="predicted"/>
<dbReference type="Proteomes" id="UP000190188">
    <property type="component" value="Unassembled WGS sequence"/>
</dbReference>
<sequence length="619" mass="70788">MDILALKQALRSGSGPLHNRNTLFEEARARGHWQNLREAPHYQEEVAYILAESHRLMNEPIPVLPFSAFRQFDTTGSRIEYEQHYFARRKRLTLLVLAYLLEESPACLTAIEDTIWAICEEYTWCLPAHMGGRSLDPRDRDFRYSIDLFAAETGFALAEIISLLHQPLHPMIVHRAEEEVRKRIFVPYTSPKPSYGWEKVTSNWASVCAGSIGSAALYLLQHESELASLLYRVSGTLACYISGFEEDGACTEGVGYWTYGFGFYAYFASLLKQRTGGQIDLMKHPKVRNIARFHQKSYLSGLLTVPFSDCEPQGYFAPGLIHELHRQDTEIHIPEWRHRMTLLKDPLGRWAPAVRDLVWGPVEATGEDWPDTDDLLPDAQWYVSRRTVEGFRMAFAAKGGHNDEHHNHNDIGNFVLHLDGETFVADIGSGEYTKSYFGAERYSYLCNGAHGHSIPRLDGVEQQAGKQYRAELLSTAEDAAQGRFRLDLTSAYELEHLKHFARSFTFQPASQHLLELRDLCEFHQAGTVTEQFITMIEPVLIQHGCVRIQGLKSHIDLLYDAALFYASIQIHDFINKNSERVQVYAIVLESKEPSTEFNINLQFDYCRHTSLTVREDEFK</sequence>
<comment type="caution">
    <text evidence="1">The sequence shown here is derived from an EMBL/GenBank/DDBJ whole genome shotgun (WGS) entry which is preliminary data.</text>
</comment>
<evidence type="ECO:0000313" key="1">
    <source>
        <dbReference type="EMBL" id="OPA76334.1"/>
    </source>
</evidence>
<evidence type="ECO:0008006" key="3">
    <source>
        <dbReference type="Google" id="ProtNLM"/>
    </source>
</evidence>
<reference evidence="1 2" key="1">
    <citation type="submission" date="2017-01" db="EMBL/GenBank/DDBJ databases">
        <title>Genome analysis of Paenibacillus selenitrireducens ES3-24.</title>
        <authorList>
            <person name="Xu D."/>
            <person name="Yao R."/>
            <person name="Zheng S."/>
        </authorList>
    </citation>
    <scope>NUCLEOTIDE SEQUENCE [LARGE SCALE GENOMIC DNA]</scope>
    <source>
        <strain evidence="1 2">ES3-24</strain>
    </source>
</reference>
<keyword evidence="2" id="KW-1185">Reference proteome</keyword>
<dbReference type="SUPFAM" id="SSF48230">
    <property type="entry name" value="Chondroitin AC/alginate lyase"/>
    <property type="match status" value="1"/>
</dbReference>
<evidence type="ECO:0000313" key="2">
    <source>
        <dbReference type="Proteomes" id="UP000190188"/>
    </source>
</evidence>
<dbReference type="EMBL" id="MSZX01000007">
    <property type="protein sequence ID" value="OPA76334.1"/>
    <property type="molecule type" value="Genomic_DNA"/>
</dbReference>
<dbReference type="Gene3D" id="1.50.10.100">
    <property type="entry name" value="Chondroitin AC/alginate lyase"/>
    <property type="match status" value="1"/>
</dbReference>